<evidence type="ECO:0000313" key="1">
    <source>
        <dbReference type="EMBL" id="KAK4880695.1"/>
    </source>
</evidence>
<comment type="caution">
    <text evidence="1">The sequence shown here is derived from an EMBL/GenBank/DDBJ whole genome shotgun (WGS) entry which is preliminary data.</text>
</comment>
<dbReference type="AlphaFoldDB" id="A0AAN7SRI4"/>
<proteinExistence type="predicted"/>
<organism evidence="1 2">
    <name type="scientific">Aquatica leii</name>
    <dbReference type="NCBI Taxonomy" id="1421715"/>
    <lineage>
        <taxon>Eukaryota</taxon>
        <taxon>Metazoa</taxon>
        <taxon>Ecdysozoa</taxon>
        <taxon>Arthropoda</taxon>
        <taxon>Hexapoda</taxon>
        <taxon>Insecta</taxon>
        <taxon>Pterygota</taxon>
        <taxon>Neoptera</taxon>
        <taxon>Endopterygota</taxon>
        <taxon>Coleoptera</taxon>
        <taxon>Polyphaga</taxon>
        <taxon>Elateriformia</taxon>
        <taxon>Elateroidea</taxon>
        <taxon>Lampyridae</taxon>
        <taxon>Luciolinae</taxon>
        <taxon>Aquatica</taxon>
    </lineage>
</organism>
<name>A0AAN7SRI4_9COLE</name>
<accession>A0AAN7SRI4</accession>
<protein>
    <submittedName>
        <fullName evidence="1">Uncharacterized protein</fullName>
    </submittedName>
</protein>
<evidence type="ECO:0000313" key="2">
    <source>
        <dbReference type="Proteomes" id="UP001353858"/>
    </source>
</evidence>
<dbReference type="EMBL" id="JARPUR010000003">
    <property type="protein sequence ID" value="KAK4880695.1"/>
    <property type="molecule type" value="Genomic_DNA"/>
</dbReference>
<dbReference type="Proteomes" id="UP001353858">
    <property type="component" value="Unassembled WGS sequence"/>
</dbReference>
<keyword evidence="2" id="KW-1185">Reference proteome</keyword>
<sequence>MMSNLHVSPFWEIVRYTTWYVQQDLVKLDNRKLVQTLCERMRTHQDGGGLTKYCPGVVPLIMEKSNKETNDVSNKSAFAKSSN</sequence>
<gene>
    <name evidence="1" type="ORF">RN001_008841</name>
</gene>
<reference evidence="2" key="1">
    <citation type="submission" date="2023-01" db="EMBL/GenBank/DDBJ databases">
        <title>Key to firefly adult light organ development and bioluminescence: homeobox transcription factors regulate luciferase expression and transportation to peroxisome.</title>
        <authorList>
            <person name="Fu X."/>
        </authorList>
    </citation>
    <scope>NUCLEOTIDE SEQUENCE [LARGE SCALE GENOMIC DNA]</scope>
</reference>